<evidence type="ECO:0008006" key="6">
    <source>
        <dbReference type="Google" id="ProtNLM"/>
    </source>
</evidence>
<proteinExistence type="predicted"/>
<keyword evidence="3" id="KW-0732">Signal</keyword>
<evidence type="ECO:0000256" key="2">
    <source>
        <dbReference type="SAM" id="Phobius"/>
    </source>
</evidence>
<dbReference type="EMBL" id="MU853753">
    <property type="protein sequence ID" value="KAK3946068.1"/>
    <property type="molecule type" value="Genomic_DNA"/>
</dbReference>
<feature type="compositionally biased region" description="Gly residues" evidence="1">
    <location>
        <begin position="527"/>
        <end position="537"/>
    </location>
</feature>
<keyword evidence="5" id="KW-1185">Reference proteome</keyword>
<evidence type="ECO:0000256" key="3">
    <source>
        <dbReference type="SAM" id="SignalP"/>
    </source>
</evidence>
<feature type="compositionally biased region" description="Pro residues" evidence="1">
    <location>
        <begin position="506"/>
        <end position="515"/>
    </location>
</feature>
<keyword evidence="2" id="KW-0472">Membrane</keyword>
<feature type="signal peptide" evidence="3">
    <location>
        <begin position="1"/>
        <end position="24"/>
    </location>
</feature>
<evidence type="ECO:0000256" key="1">
    <source>
        <dbReference type="SAM" id="MobiDB-lite"/>
    </source>
</evidence>
<dbReference type="Proteomes" id="UP001303473">
    <property type="component" value="Unassembled WGS sequence"/>
</dbReference>
<protein>
    <recommendedName>
        <fullName evidence="6">LPXTG-domain-containing protein</fullName>
    </recommendedName>
</protein>
<feature type="region of interest" description="Disordered" evidence="1">
    <location>
        <begin position="472"/>
        <end position="568"/>
    </location>
</feature>
<feature type="transmembrane region" description="Helical" evidence="2">
    <location>
        <begin position="239"/>
        <end position="261"/>
    </location>
</feature>
<keyword evidence="2" id="KW-0812">Transmembrane</keyword>
<accession>A0AAN6SAI7</accession>
<dbReference type="AlphaFoldDB" id="A0AAN6SAI7"/>
<sequence>MAPSTIRTTLRLLSLLLITQLASTLQVAPNSPCSSACVDSTTLDFSDPNSSNTRNSDITCHDAAYGTTETGMKWKNCMSCLQNSTYSQGSESDQQWFLYNARYAVAYCVFAFPNATGVGTTPCSTSMACGPLKEAFEYGILTPNNMTDYGYCSAGDGSGSVSTFYEKCGACVSAEGITNYLANYAVAAEAGCLQKPSTGSILGLNASIFSNNIIHIVDPATLVTTPNNNKTTSGLPSTIIAAIVVVTIAILLIISGVLFVWRRKRSNRRARAEGRFGRHRPKSSMSFQCQTQVMSPRFWPGVGGDAVPAIDPQEQHPTVSNDSLGRRHSLWKPHNAMSSFQNISSSVVTTTVAEDQVWGQSPYAQPPDYMGTTHGDKKTLVPLHHITTTSLPAAPAHAHMSPSTASEWTAVPMSADSVRSTAALLPAAAAAKNGTGFKPYVPSEHGVHASPVVSVFGNSPVSASTASPLLRNYGWDGNSPRQMTQQQQKQARLRERERDSNSGLVIPPPPPPPPKSPRHQPGSPIRMGGGGGGGGGGGEKEQEQGEVRERQSRGELADPDCFCRPAPA</sequence>
<gene>
    <name evidence="4" type="ORF">QBC46DRAFT_65220</name>
</gene>
<keyword evidence="2" id="KW-1133">Transmembrane helix</keyword>
<organism evidence="4 5">
    <name type="scientific">Diplogelasinospora grovesii</name>
    <dbReference type="NCBI Taxonomy" id="303347"/>
    <lineage>
        <taxon>Eukaryota</taxon>
        <taxon>Fungi</taxon>
        <taxon>Dikarya</taxon>
        <taxon>Ascomycota</taxon>
        <taxon>Pezizomycotina</taxon>
        <taxon>Sordariomycetes</taxon>
        <taxon>Sordariomycetidae</taxon>
        <taxon>Sordariales</taxon>
        <taxon>Diplogelasinosporaceae</taxon>
        <taxon>Diplogelasinospora</taxon>
    </lineage>
</organism>
<feature type="chain" id="PRO_5043001591" description="LPXTG-domain-containing protein" evidence="3">
    <location>
        <begin position="25"/>
        <end position="568"/>
    </location>
</feature>
<evidence type="ECO:0000313" key="5">
    <source>
        <dbReference type="Proteomes" id="UP001303473"/>
    </source>
</evidence>
<name>A0AAN6SAI7_9PEZI</name>
<evidence type="ECO:0000313" key="4">
    <source>
        <dbReference type="EMBL" id="KAK3946068.1"/>
    </source>
</evidence>
<feature type="compositionally biased region" description="Basic and acidic residues" evidence="1">
    <location>
        <begin position="538"/>
        <end position="556"/>
    </location>
</feature>
<comment type="caution">
    <text evidence="4">The sequence shown here is derived from an EMBL/GenBank/DDBJ whole genome shotgun (WGS) entry which is preliminary data.</text>
</comment>
<reference evidence="5" key="1">
    <citation type="journal article" date="2023" name="Mol. Phylogenet. Evol.">
        <title>Genome-scale phylogeny and comparative genomics of the fungal order Sordariales.</title>
        <authorList>
            <person name="Hensen N."/>
            <person name="Bonometti L."/>
            <person name="Westerberg I."/>
            <person name="Brannstrom I.O."/>
            <person name="Guillou S."/>
            <person name="Cros-Aarteil S."/>
            <person name="Calhoun S."/>
            <person name="Haridas S."/>
            <person name="Kuo A."/>
            <person name="Mondo S."/>
            <person name="Pangilinan J."/>
            <person name="Riley R."/>
            <person name="LaButti K."/>
            <person name="Andreopoulos B."/>
            <person name="Lipzen A."/>
            <person name="Chen C."/>
            <person name="Yan M."/>
            <person name="Daum C."/>
            <person name="Ng V."/>
            <person name="Clum A."/>
            <person name="Steindorff A."/>
            <person name="Ohm R.A."/>
            <person name="Martin F."/>
            <person name="Silar P."/>
            <person name="Natvig D.O."/>
            <person name="Lalanne C."/>
            <person name="Gautier V."/>
            <person name="Ament-Velasquez S.L."/>
            <person name="Kruys A."/>
            <person name="Hutchinson M.I."/>
            <person name="Powell A.J."/>
            <person name="Barry K."/>
            <person name="Miller A.N."/>
            <person name="Grigoriev I.V."/>
            <person name="Debuchy R."/>
            <person name="Gladieux P."/>
            <person name="Hiltunen Thoren M."/>
            <person name="Johannesson H."/>
        </authorList>
    </citation>
    <scope>NUCLEOTIDE SEQUENCE [LARGE SCALE GENOMIC DNA]</scope>
    <source>
        <strain evidence="5">CBS 340.73</strain>
    </source>
</reference>
<feature type="compositionally biased region" description="Low complexity" evidence="1">
    <location>
        <begin position="481"/>
        <end position="490"/>
    </location>
</feature>